<gene>
    <name evidence="2" type="ORF">ASPFODRAFT_52985</name>
</gene>
<name>A0A1M3T1Y9_ASPLC</name>
<accession>A0A1M3T1Y9</accession>
<dbReference type="Proteomes" id="UP000184063">
    <property type="component" value="Unassembled WGS sequence"/>
</dbReference>
<sequence length="85" mass="9220">MATPPSTDSTTVHALLLPGRSWYDYTDYTSYLNFPTNFIQNDVLLHLPLLAMENESFVSPPPGVSKPSIVAGPGKSGTLNSQHCL</sequence>
<dbReference type="EMBL" id="KV878253">
    <property type="protein sequence ID" value="OJZ80758.1"/>
    <property type="molecule type" value="Genomic_DNA"/>
</dbReference>
<evidence type="ECO:0000256" key="1">
    <source>
        <dbReference type="SAM" id="MobiDB-lite"/>
    </source>
</evidence>
<organism evidence="2 3">
    <name type="scientific">Aspergillus luchuensis (strain CBS 106.47)</name>
    <dbReference type="NCBI Taxonomy" id="1137211"/>
    <lineage>
        <taxon>Eukaryota</taxon>
        <taxon>Fungi</taxon>
        <taxon>Dikarya</taxon>
        <taxon>Ascomycota</taxon>
        <taxon>Pezizomycotina</taxon>
        <taxon>Eurotiomycetes</taxon>
        <taxon>Eurotiomycetidae</taxon>
        <taxon>Eurotiales</taxon>
        <taxon>Aspergillaceae</taxon>
        <taxon>Aspergillus</taxon>
        <taxon>Aspergillus subgen. Circumdati</taxon>
    </lineage>
</organism>
<protein>
    <submittedName>
        <fullName evidence="2">Uncharacterized protein</fullName>
    </submittedName>
</protein>
<reference evidence="3" key="1">
    <citation type="journal article" date="2017" name="Genome Biol.">
        <title>Comparative genomics reveals high biological diversity and specific adaptations in the industrially and medically important fungal genus Aspergillus.</title>
        <authorList>
            <person name="de Vries R.P."/>
            <person name="Riley R."/>
            <person name="Wiebenga A."/>
            <person name="Aguilar-Osorio G."/>
            <person name="Amillis S."/>
            <person name="Uchima C.A."/>
            <person name="Anderluh G."/>
            <person name="Asadollahi M."/>
            <person name="Askin M."/>
            <person name="Barry K."/>
            <person name="Battaglia E."/>
            <person name="Bayram O."/>
            <person name="Benocci T."/>
            <person name="Braus-Stromeyer S.A."/>
            <person name="Caldana C."/>
            <person name="Canovas D."/>
            <person name="Cerqueira G.C."/>
            <person name="Chen F."/>
            <person name="Chen W."/>
            <person name="Choi C."/>
            <person name="Clum A."/>
            <person name="Dos Santos R.A."/>
            <person name="Damasio A.R."/>
            <person name="Diallinas G."/>
            <person name="Emri T."/>
            <person name="Fekete E."/>
            <person name="Flipphi M."/>
            <person name="Freyberg S."/>
            <person name="Gallo A."/>
            <person name="Gournas C."/>
            <person name="Habgood R."/>
            <person name="Hainaut M."/>
            <person name="Harispe M.L."/>
            <person name="Henrissat B."/>
            <person name="Hilden K.S."/>
            <person name="Hope R."/>
            <person name="Hossain A."/>
            <person name="Karabika E."/>
            <person name="Karaffa L."/>
            <person name="Karanyi Z."/>
            <person name="Krasevec N."/>
            <person name="Kuo A."/>
            <person name="Kusch H."/>
            <person name="LaButti K."/>
            <person name="Lagendijk E.L."/>
            <person name="Lapidus A."/>
            <person name="Levasseur A."/>
            <person name="Lindquist E."/>
            <person name="Lipzen A."/>
            <person name="Logrieco A.F."/>
            <person name="MacCabe A."/>
            <person name="Maekelae M.R."/>
            <person name="Malavazi I."/>
            <person name="Melin P."/>
            <person name="Meyer V."/>
            <person name="Mielnichuk N."/>
            <person name="Miskei M."/>
            <person name="Molnar A.P."/>
            <person name="Mule G."/>
            <person name="Ngan C.Y."/>
            <person name="Orejas M."/>
            <person name="Orosz E."/>
            <person name="Ouedraogo J.P."/>
            <person name="Overkamp K.M."/>
            <person name="Park H.-S."/>
            <person name="Perrone G."/>
            <person name="Piumi F."/>
            <person name="Punt P.J."/>
            <person name="Ram A.F."/>
            <person name="Ramon A."/>
            <person name="Rauscher S."/>
            <person name="Record E."/>
            <person name="Riano-Pachon D.M."/>
            <person name="Robert V."/>
            <person name="Roehrig J."/>
            <person name="Ruller R."/>
            <person name="Salamov A."/>
            <person name="Salih N.S."/>
            <person name="Samson R.A."/>
            <person name="Sandor E."/>
            <person name="Sanguinetti M."/>
            <person name="Schuetze T."/>
            <person name="Sepcic K."/>
            <person name="Shelest E."/>
            <person name="Sherlock G."/>
            <person name="Sophianopoulou V."/>
            <person name="Squina F.M."/>
            <person name="Sun H."/>
            <person name="Susca A."/>
            <person name="Todd R.B."/>
            <person name="Tsang A."/>
            <person name="Unkles S.E."/>
            <person name="van de Wiele N."/>
            <person name="van Rossen-Uffink D."/>
            <person name="Oliveira J.V."/>
            <person name="Vesth T.C."/>
            <person name="Visser J."/>
            <person name="Yu J.-H."/>
            <person name="Zhou M."/>
            <person name="Andersen M.R."/>
            <person name="Archer D.B."/>
            <person name="Baker S.E."/>
            <person name="Benoit I."/>
            <person name="Brakhage A.A."/>
            <person name="Braus G.H."/>
            <person name="Fischer R."/>
            <person name="Frisvad J.C."/>
            <person name="Goldman G.H."/>
            <person name="Houbraken J."/>
            <person name="Oakley B."/>
            <person name="Pocsi I."/>
            <person name="Scazzocchio C."/>
            <person name="Seiboth B."/>
            <person name="vanKuyk P.A."/>
            <person name="Wortman J."/>
            <person name="Dyer P.S."/>
            <person name="Grigoriev I.V."/>
        </authorList>
    </citation>
    <scope>NUCLEOTIDE SEQUENCE [LARGE SCALE GENOMIC DNA]</scope>
    <source>
        <strain evidence="3">CBS 106.47</strain>
    </source>
</reference>
<feature type="region of interest" description="Disordered" evidence="1">
    <location>
        <begin position="59"/>
        <end position="85"/>
    </location>
</feature>
<dbReference type="AlphaFoldDB" id="A0A1M3T1Y9"/>
<dbReference type="VEuPathDB" id="FungiDB:ASPFODRAFT_52985"/>
<proteinExistence type="predicted"/>
<evidence type="ECO:0000313" key="2">
    <source>
        <dbReference type="EMBL" id="OJZ80758.1"/>
    </source>
</evidence>
<evidence type="ECO:0000313" key="3">
    <source>
        <dbReference type="Proteomes" id="UP000184063"/>
    </source>
</evidence>